<name>A0A1K1LCI4_9BACT</name>
<keyword evidence="4 6" id="KW-0378">Hydrolase</keyword>
<dbReference type="EMBL" id="LT630450">
    <property type="protein sequence ID" value="SFV72410.1"/>
    <property type="molecule type" value="Genomic_DNA"/>
</dbReference>
<dbReference type="RefSeq" id="WP_072332713.1">
    <property type="nucleotide sequence ID" value="NZ_DBGALU010000043.1"/>
</dbReference>
<dbReference type="GO" id="GO:0006308">
    <property type="term" value="P:DNA catabolic process"/>
    <property type="evidence" value="ECO:0007669"/>
    <property type="project" value="UniProtKB-UniRule"/>
</dbReference>
<accession>A0A1K1LCI4</accession>
<organism evidence="7 8">
    <name type="scientific">Desulfovibrio piger</name>
    <dbReference type="NCBI Taxonomy" id="901"/>
    <lineage>
        <taxon>Bacteria</taxon>
        <taxon>Pseudomonadati</taxon>
        <taxon>Thermodesulfobacteriota</taxon>
        <taxon>Desulfovibrionia</taxon>
        <taxon>Desulfovibrionales</taxon>
        <taxon>Desulfovibrionaceae</taxon>
        <taxon>Desulfovibrio</taxon>
    </lineage>
</organism>
<dbReference type="PANTHER" id="PTHR34137">
    <property type="entry name" value="EXODEOXYRIBONUCLEASE 7 SMALL SUBUNIT"/>
    <property type="match status" value="1"/>
</dbReference>
<dbReference type="GO" id="GO:0009318">
    <property type="term" value="C:exodeoxyribonuclease VII complex"/>
    <property type="evidence" value="ECO:0007669"/>
    <property type="project" value="UniProtKB-UniRule"/>
</dbReference>
<gene>
    <name evidence="6" type="primary">xseB</name>
    <name evidence="7" type="ORF">DESPIGER_0522</name>
</gene>
<evidence type="ECO:0000256" key="4">
    <source>
        <dbReference type="ARBA" id="ARBA00022801"/>
    </source>
</evidence>
<evidence type="ECO:0000313" key="7">
    <source>
        <dbReference type="EMBL" id="SFV72410.1"/>
    </source>
</evidence>
<evidence type="ECO:0000313" key="8">
    <source>
        <dbReference type="Proteomes" id="UP000186323"/>
    </source>
</evidence>
<dbReference type="EC" id="3.1.11.6" evidence="6"/>
<keyword evidence="8" id="KW-1185">Reference proteome</keyword>
<dbReference type="InterPro" id="IPR003761">
    <property type="entry name" value="Exonuc_VII_S"/>
</dbReference>
<dbReference type="Pfam" id="PF02609">
    <property type="entry name" value="Exonuc_VII_S"/>
    <property type="match status" value="1"/>
</dbReference>
<keyword evidence="3 6" id="KW-0540">Nuclease</keyword>
<sequence>MKARTSKKNLTFEERMARLQEIVETLENGQPSLEEGMALYREGMECSLQCRRQLEQARQQLTVWQDGQVRAFRPEESAEDPLQQSVEQR</sequence>
<dbReference type="OrthoDB" id="5340035at2"/>
<dbReference type="Proteomes" id="UP000186323">
    <property type="component" value="Chromosome I"/>
</dbReference>
<reference evidence="8" key="1">
    <citation type="submission" date="2016-10" db="EMBL/GenBank/DDBJ databases">
        <authorList>
            <person name="Wegmann U."/>
        </authorList>
    </citation>
    <scope>NUCLEOTIDE SEQUENCE [LARGE SCALE GENOMIC DNA]</scope>
</reference>
<comment type="catalytic activity">
    <reaction evidence="6">
        <text>Exonucleolytic cleavage in either 5'- to 3'- or 3'- to 5'-direction to yield nucleoside 5'-phosphates.</text>
        <dbReference type="EC" id="3.1.11.6"/>
    </reaction>
</comment>
<protein>
    <recommendedName>
        <fullName evidence="6">Exodeoxyribonuclease 7 small subunit</fullName>
        <ecNumber evidence="6">3.1.11.6</ecNumber>
    </recommendedName>
    <alternativeName>
        <fullName evidence="6">Exodeoxyribonuclease VII small subunit</fullName>
        <shortName evidence="6">Exonuclease VII small subunit</shortName>
    </alternativeName>
</protein>
<evidence type="ECO:0000256" key="5">
    <source>
        <dbReference type="ARBA" id="ARBA00022839"/>
    </source>
</evidence>
<comment type="subcellular location">
    <subcellularLocation>
        <location evidence="6">Cytoplasm</location>
    </subcellularLocation>
</comment>
<dbReference type="PIRSF" id="PIRSF006488">
    <property type="entry name" value="Exonuc_VII_S"/>
    <property type="match status" value="1"/>
</dbReference>
<dbReference type="PANTHER" id="PTHR34137:SF1">
    <property type="entry name" value="EXODEOXYRIBONUCLEASE 7 SMALL SUBUNIT"/>
    <property type="match status" value="1"/>
</dbReference>
<dbReference type="NCBIfam" id="TIGR01280">
    <property type="entry name" value="xseB"/>
    <property type="match status" value="1"/>
</dbReference>
<dbReference type="Gene3D" id="1.10.287.1040">
    <property type="entry name" value="Exonuclease VII, small subunit"/>
    <property type="match status" value="1"/>
</dbReference>
<dbReference type="SUPFAM" id="SSF116842">
    <property type="entry name" value="XseB-like"/>
    <property type="match status" value="1"/>
</dbReference>
<comment type="subunit">
    <text evidence="6">Heterooligomer composed of large and small subunits.</text>
</comment>
<proteinExistence type="inferred from homology"/>
<dbReference type="GO" id="GO:0008855">
    <property type="term" value="F:exodeoxyribonuclease VII activity"/>
    <property type="evidence" value="ECO:0007669"/>
    <property type="project" value="UniProtKB-UniRule"/>
</dbReference>
<evidence type="ECO:0000256" key="2">
    <source>
        <dbReference type="ARBA" id="ARBA00022490"/>
    </source>
</evidence>
<evidence type="ECO:0000256" key="3">
    <source>
        <dbReference type="ARBA" id="ARBA00022722"/>
    </source>
</evidence>
<dbReference type="GO" id="GO:0005829">
    <property type="term" value="C:cytosol"/>
    <property type="evidence" value="ECO:0007669"/>
    <property type="project" value="TreeGrafter"/>
</dbReference>
<keyword evidence="5 6" id="KW-0269">Exonuclease</keyword>
<evidence type="ECO:0000256" key="1">
    <source>
        <dbReference type="ARBA" id="ARBA00009998"/>
    </source>
</evidence>
<comment type="similarity">
    <text evidence="1 6">Belongs to the XseB family.</text>
</comment>
<dbReference type="InterPro" id="IPR037004">
    <property type="entry name" value="Exonuc_VII_ssu_sf"/>
</dbReference>
<comment type="function">
    <text evidence="6">Bidirectionally degrades single-stranded DNA into large acid-insoluble oligonucleotides, which are then degraded further into small acid-soluble oligonucleotides.</text>
</comment>
<dbReference type="AlphaFoldDB" id="A0A1K1LCI4"/>
<evidence type="ECO:0000256" key="6">
    <source>
        <dbReference type="HAMAP-Rule" id="MF_00337"/>
    </source>
</evidence>
<keyword evidence="2 6" id="KW-0963">Cytoplasm</keyword>
<dbReference type="KEGG" id="dpg:DESPIGER_0522"/>
<dbReference type="HAMAP" id="MF_00337">
    <property type="entry name" value="Exonuc_7_S"/>
    <property type="match status" value="1"/>
</dbReference>